<protein>
    <recommendedName>
        <fullName evidence="4">Sulfotransferase</fullName>
    </recommendedName>
</protein>
<dbReference type="EMBL" id="SBKP01000006">
    <property type="protein sequence ID" value="RXR29061.1"/>
    <property type="molecule type" value="Genomic_DNA"/>
</dbReference>
<name>A0A4Q1KH62_9SPHN</name>
<evidence type="ECO:0000313" key="2">
    <source>
        <dbReference type="EMBL" id="RXR29061.1"/>
    </source>
</evidence>
<proteinExistence type="predicted"/>
<dbReference type="SUPFAM" id="SSF52540">
    <property type="entry name" value="P-loop containing nucleoside triphosphate hydrolases"/>
    <property type="match status" value="1"/>
</dbReference>
<feature type="region of interest" description="Disordered" evidence="1">
    <location>
        <begin position="1"/>
        <end position="23"/>
    </location>
</feature>
<sequence>MSTSPNCSWHRPKRGLRSRSPDRKDASMTTILYILGSTRSGTSALRNAIAGTRYKGYGEGHLVPILSEIIASVRRNGQSGIGANIPGNGLSSLKPDDLIKTLFAGYEAYLADQLKATHIVDKTPTIAPIFAAPDLAAYHSKAKFIHCSRRHLDNIQSKVKKFPDKSLENHAREWTDCHQAWFAARNTLEAQGQDFLEINFYEMAADPAGAAKKIGDYLELDDAEITYVESYLLSQRPQANKDRDLTQFLKLSELPWDDADKRRFVEITSHVGSTLGYGLEHYFQA</sequence>
<dbReference type="OrthoDB" id="9777890at2"/>
<accession>A0A4Q1KH62</accession>
<dbReference type="InterPro" id="IPR027417">
    <property type="entry name" value="P-loop_NTPase"/>
</dbReference>
<dbReference type="AlphaFoldDB" id="A0A4Q1KH62"/>
<evidence type="ECO:0008006" key="4">
    <source>
        <dbReference type="Google" id="ProtNLM"/>
    </source>
</evidence>
<evidence type="ECO:0000256" key="1">
    <source>
        <dbReference type="SAM" id="MobiDB-lite"/>
    </source>
</evidence>
<gene>
    <name evidence="2" type="ORF">EQG66_08285</name>
</gene>
<dbReference type="Proteomes" id="UP000290958">
    <property type="component" value="Unassembled WGS sequence"/>
</dbReference>
<evidence type="ECO:0000313" key="3">
    <source>
        <dbReference type="Proteomes" id="UP000290958"/>
    </source>
</evidence>
<organism evidence="2 3">
    <name type="scientific">Sphingobium fluviale</name>
    <dbReference type="NCBI Taxonomy" id="2506423"/>
    <lineage>
        <taxon>Bacteria</taxon>
        <taxon>Pseudomonadati</taxon>
        <taxon>Pseudomonadota</taxon>
        <taxon>Alphaproteobacteria</taxon>
        <taxon>Sphingomonadales</taxon>
        <taxon>Sphingomonadaceae</taxon>
        <taxon>Sphingobium</taxon>
    </lineage>
</organism>
<comment type="caution">
    <text evidence="2">The sequence shown here is derived from an EMBL/GenBank/DDBJ whole genome shotgun (WGS) entry which is preliminary data.</text>
</comment>
<reference evidence="3" key="1">
    <citation type="submission" date="2019-01" db="EMBL/GenBank/DDBJ databases">
        <title>Cytophagaceae bacterium strain CAR-16.</title>
        <authorList>
            <person name="Chen W.-M."/>
        </authorList>
    </citation>
    <scope>NUCLEOTIDE SEQUENCE [LARGE SCALE GENOMIC DNA]</scope>
    <source>
        <strain evidence="3">CHR27</strain>
    </source>
</reference>
<dbReference type="Gene3D" id="3.40.50.300">
    <property type="entry name" value="P-loop containing nucleotide triphosphate hydrolases"/>
    <property type="match status" value="1"/>
</dbReference>
<dbReference type="Pfam" id="PF13469">
    <property type="entry name" value="Sulfotransfer_3"/>
    <property type="match status" value="1"/>
</dbReference>
<keyword evidence="3" id="KW-1185">Reference proteome</keyword>